<dbReference type="EMBL" id="JARFVA010000012">
    <property type="protein sequence ID" value="MDF0709216.1"/>
    <property type="molecule type" value="Genomic_DNA"/>
</dbReference>
<reference evidence="1 3" key="1">
    <citation type="submission" date="2023-03" db="EMBL/GenBank/DDBJ databases">
        <title>Muricauda XX sp. nov. and Muricauda XXX sp. nov., two novel species isolated from Okinawa Trough.</title>
        <authorList>
            <person name="Cao W."/>
            <person name="Deng X."/>
        </authorList>
    </citation>
    <scope>NUCLEOTIDE SEQUENCE [LARGE SCALE GENOMIC DNA]</scope>
    <source>
        <strain evidence="1 3">81s02</strain>
    </source>
</reference>
<dbReference type="InterPro" id="IPR036388">
    <property type="entry name" value="WH-like_DNA-bd_sf"/>
</dbReference>
<evidence type="ECO:0000313" key="2">
    <source>
        <dbReference type="EMBL" id="MDF0709216.1"/>
    </source>
</evidence>
<feature type="non-terminal residue" evidence="1">
    <location>
        <position position="89"/>
    </location>
</feature>
<keyword evidence="3" id="KW-1185">Reference proteome</keyword>
<sequence length="89" mass="10983">MANKQIDMRKTKLIYKLYTSGTSKRRISQQLGISRVTIRKYIEFFKRYRFTAYEVEKMTLEELHNLFKDGQKRKSQRLLTLRQYFPYFD</sequence>
<accession>A0ABT5XT58</accession>
<name>A0ABT5XT58_9FLAO</name>
<dbReference type="Proteomes" id="UP001217083">
    <property type="component" value="Unassembled WGS sequence"/>
</dbReference>
<organism evidence="1 3">
    <name type="scientific">Flagellimonas okinawensis</name>
    <dbReference type="NCBI Taxonomy" id="3031324"/>
    <lineage>
        <taxon>Bacteria</taxon>
        <taxon>Pseudomonadati</taxon>
        <taxon>Bacteroidota</taxon>
        <taxon>Flavobacteriia</taxon>
        <taxon>Flavobacteriales</taxon>
        <taxon>Flavobacteriaceae</taxon>
        <taxon>Flagellimonas</taxon>
    </lineage>
</organism>
<evidence type="ECO:0000313" key="1">
    <source>
        <dbReference type="EMBL" id="MDF0709086.1"/>
    </source>
</evidence>
<gene>
    <name evidence="1" type="ORF">PY091_17875</name>
    <name evidence="2" type="ORF">PY091_18550</name>
</gene>
<proteinExistence type="predicted"/>
<dbReference type="Gene3D" id="1.10.10.10">
    <property type="entry name" value="Winged helix-like DNA-binding domain superfamily/Winged helix DNA-binding domain"/>
    <property type="match status" value="1"/>
</dbReference>
<evidence type="ECO:0000313" key="3">
    <source>
        <dbReference type="Proteomes" id="UP001217083"/>
    </source>
</evidence>
<protein>
    <submittedName>
        <fullName evidence="1">HTH domain-containing protein</fullName>
    </submittedName>
</protein>
<comment type="caution">
    <text evidence="1">The sequence shown here is derived from an EMBL/GenBank/DDBJ whole genome shotgun (WGS) entry which is preliminary data.</text>
</comment>
<dbReference type="EMBL" id="JARFVA010000009">
    <property type="protein sequence ID" value="MDF0709086.1"/>
    <property type="molecule type" value="Genomic_DNA"/>
</dbReference>